<evidence type="ECO:0000256" key="11">
    <source>
        <dbReference type="SAM" id="Phobius"/>
    </source>
</evidence>
<keyword evidence="3 9" id="KW-0328">Glycosyltransferase</keyword>
<feature type="active site" description="Proton acceptor" evidence="9">
    <location>
        <position position="1066"/>
    </location>
</feature>
<dbReference type="SUPFAM" id="SSF82866">
    <property type="entry name" value="Multidrug efflux transporter AcrB transmembrane domain"/>
    <property type="match status" value="2"/>
</dbReference>
<evidence type="ECO:0000256" key="9">
    <source>
        <dbReference type="HAMAP-Rule" id="MF_00168"/>
    </source>
</evidence>
<feature type="binding site" evidence="9">
    <location>
        <position position="1146"/>
    </location>
    <ligand>
        <name>substrate</name>
    </ligand>
</feature>
<dbReference type="STRING" id="57704.SAMN04489793_5322"/>
<evidence type="ECO:0000256" key="4">
    <source>
        <dbReference type="ARBA" id="ARBA00022679"/>
    </source>
</evidence>
<name>A0A1H5C6U4_TSUTY</name>
<keyword evidence="8 11" id="KW-0472">Membrane</keyword>
<dbReference type="Proteomes" id="UP000182241">
    <property type="component" value="Unassembled WGS sequence"/>
</dbReference>
<feature type="region of interest" description="Disordered" evidence="10">
    <location>
        <begin position="148"/>
        <end position="176"/>
    </location>
</feature>
<feature type="transmembrane region" description="Helical" evidence="11">
    <location>
        <begin position="237"/>
        <end position="257"/>
    </location>
</feature>
<keyword evidence="15" id="KW-1185">Reference proteome</keyword>
<feature type="binding site" evidence="9">
    <location>
        <position position="1194"/>
    </location>
    <ligand>
        <name>substrate</name>
    </ligand>
</feature>
<protein>
    <recommendedName>
        <fullName evidence="9">Queuine tRNA-ribosyltransferase</fullName>
        <ecNumber evidence="9">2.4.2.29</ecNumber>
    </recommendedName>
    <alternativeName>
        <fullName evidence="9">Guanine insertion enzyme</fullName>
    </alternativeName>
    <alternativeName>
        <fullName evidence="9">tRNA-guanine transglycosylase</fullName>
    </alternativeName>
</protein>
<dbReference type="UniPathway" id="UPA00392"/>
<organism evidence="14 15">
    <name type="scientific">Tsukamurella tyrosinosolvens</name>
    <dbReference type="NCBI Taxonomy" id="57704"/>
    <lineage>
        <taxon>Bacteria</taxon>
        <taxon>Bacillati</taxon>
        <taxon>Actinomycetota</taxon>
        <taxon>Actinomycetes</taxon>
        <taxon>Mycobacteriales</taxon>
        <taxon>Tsukamurellaceae</taxon>
        <taxon>Tsukamurella</taxon>
    </lineage>
</organism>
<evidence type="ECO:0000256" key="7">
    <source>
        <dbReference type="ARBA" id="ARBA00022989"/>
    </source>
</evidence>
<comment type="similarity">
    <text evidence="9">Belongs to the queuine tRNA-ribosyltransferase family.</text>
</comment>
<feature type="compositionally biased region" description="Low complexity" evidence="10">
    <location>
        <begin position="837"/>
        <end position="861"/>
    </location>
</feature>
<evidence type="ECO:0000256" key="3">
    <source>
        <dbReference type="ARBA" id="ARBA00022676"/>
    </source>
</evidence>
<dbReference type="NCBIfam" id="TIGR00430">
    <property type="entry name" value="Q_tRNA_tgt"/>
    <property type="match status" value="1"/>
</dbReference>
<evidence type="ECO:0000256" key="8">
    <source>
        <dbReference type="ARBA" id="ARBA00023136"/>
    </source>
</evidence>
<feature type="region of interest" description="Disordered" evidence="10">
    <location>
        <begin position="837"/>
        <end position="871"/>
    </location>
</feature>
<evidence type="ECO:0000259" key="13">
    <source>
        <dbReference type="Pfam" id="PF03176"/>
    </source>
</evidence>
<feature type="transmembrane region" description="Helical" evidence="11">
    <location>
        <begin position="622"/>
        <end position="643"/>
    </location>
</feature>
<dbReference type="Gene3D" id="1.20.1640.10">
    <property type="entry name" value="Multidrug efflux transporter AcrB transmembrane domain"/>
    <property type="match status" value="2"/>
</dbReference>
<keyword evidence="4 9" id="KW-0808">Transferase</keyword>
<dbReference type="Pfam" id="PF03176">
    <property type="entry name" value="MMPL"/>
    <property type="match status" value="2"/>
</dbReference>
<dbReference type="PANTHER" id="PTHR33406">
    <property type="entry name" value="MEMBRANE PROTEIN MJ1562-RELATED"/>
    <property type="match status" value="1"/>
</dbReference>
<comment type="subcellular location">
    <subcellularLocation>
        <location evidence="1">Cell membrane</location>
        <topology evidence="1">Multi-pass membrane protein</topology>
    </subcellularLocation>
</comment>
<dbReference type="EC" id="2.4.2.29" evidence="9"/>
<comment type="function">
    <text evidence="9">Catalyzes the base-exchange of a guanine (G) residue with the queuine precursor 7-aminomethyl-7-deazaguanine (PreQ1) at position 34 (anticodon wobble position) in tRNAs with GU(N) anticodons (tRNA-Asp, -Asn, -His and -Tyr). Catalysis occurs through a double-displacement mechanism. The nucleophile active site attacks the C1' of nucleotide 34 to detach the guanine base from the RNA, forming a covalent enzyme-RNA intermediate. The proton acceptor active site deprotonates the incoming PreQ1, allowing a nucleophilic attack on the C1' of the ribose to form the product. After dissociation, two additional enzymatic reactions on the tRNA convert PreQ1 to queuine (Q), resulting in the hypermodified nucleoside queuosine (7-(((4,5-cis-dihydroxy-2-cyclopenten-1-yl)amino)methyl)-7-deazaguanosine).</text>
</comment>
<feature type="region of interest" description="Disordered" evidence="10">
    <location>
        <begin position="893"/>
        <end position="929"/>
    </location>
</feature>
<dbReference type="NCBIfam" id="TIGR00449">
    <property type="entry name" value="tgt_general"/>
    <property type="match status" value="1"/>
</dbReference>
<dbReference type="PANTHER" id="PTHR33406:SF13">
    <property type="entry name" value="MEMBRANE PROTEIN YDFJ"/>
    <property type="match status" value="1"/>
</dbReference>
<comment type="subunit">
    <text evidence="9">Homodimer. Within each dimer, one monomer is responsible for RNA recognition and catalysis, while the other monomer binds to the replacement base PreQ1.</text>
</comment>
<feature type="active site" description="Nucleophile" evidence="9">
    <location>
        <position position="1278"/>
    </location>
</feature>
<feature type="transmembrane region" description="Helical" evidence="11">
    <location>
        <begin position="288"/>
        <end position="308"/>
    </location>
</feature>
<evidence type="ECO:0000313" key="15">
    <source>
        <dbReference type="Proteomes" id="UP000182241"/>
    </source>
</evidence>
<feature type="domain" description="tRNA-guanine(15) transglycosylase-like" evidence="12">
    <location>
        <begin position="989"/>
        <end position="1379"/>
    </location>
</feature>
<keyword evidence="6 9" id="KW-0819">tRNA processing</keyword>
<feature type="binding site" evidence="9">
    <location>
        <position position="1226"/>
    </location>
    <ligand>
        <name>substrate</name>
    </ligand>
</feature>
<dbReference type="InterPro" id="IPR004803">
    <property type="entry name" value="TGT"/>
</dbReference>
<dbReference type="InterPro" id="IPR004869">
    <property type="entry name" value="MMPL_dom"/>
</dbReference>
<feature type="compositionally biased region" description="Low complexity" evidence="10">
    <location>
        <begin position="893"/>
        <end position="905"/>
    </location>
</feature>
<proteinExistence type="inferred from homology"/>
<evidence type="ECO:0000256" key="2">
    <source>
        <dbReference type="ARBA" id="ARBA00022475"/>
    </source>
</evidence>
<keyword evidence="5 11" id="KW-0812">Transmembrane</keyword>
<feature type="domain" description="Membrane transport protein MMPL" evidence="13">
    <location>
        <begin position="48"/>
        <end position="430"/>
    </location>
</feature>
<dbReference type="SUPFAM" id="SSF51713">
    <property type="entry name" value="tRNA-guanine transglycosylase"/>
    <property type="match status" value="1"/>
</dbReference>
<evidence type="ECO:0000256" key="5">
    <source>
        <dbReference type="ARBA" id="ARBA00022692"/>
    </source>
</evidence>
<comment type="caution">
    <text evidence="9">Lacks conserved residue(s) required for the propagation of feature annotation.</text>
</comment>
<dbReference type="GO" id="GO:0008616">
    <property type="term" value="P:tRNA queuosine(34) biosynthetic process"/>
    <property type="evidence" value="ECO:0007669"/>
    <property type="project" value="UniProtKB-UniRule"/>
</dbReference>
<feature type="transmembrane region" description="Helical" evidence="11">
    <location>
        <begin position="264"/>
        <end position="282"/>
    </location>
</feature>
<accession>A0A1H5C6U4</accession>
<dbReference type="InterPro" id="IPR036511">
    <property type="entry name" value="TGT-like_sf"/>
</dbReference>
<feature type="transmembrane region" description="Helical" evidence="11">
    <location>
        <begin position="737"/>
        <end position="761"/>
    </location>
</feature>
<dbReference type="GO" id="GO:0005886">
    <property type="term" value="C:plasma membrane"/>
    <property type="evidence" value="ECO:0007669"/>
    <property type="project" value="UniProtKB-SubCell"/>
</dbReference>
<feature type="transmembrane region" description="Helical" evidence="11">
    <location>
        <begin position="663"/>
        <end position="683"/>
    </location>
</feature>
<dbReference type="HAMAP" id="MF_00168">
    <property type="entry name" value="Q_tRNA_Tgt"/>
    <property type="match status" value="1"/>
</dbReference>
<feature type="transmembrane region" description="Helical" evidence="11">
    <location>
        <begin position="596"/>
        <end position="615"/>
    </location>
</feature>
<reference evidence="15" key="1">
    <citation type="submission" date="2016-10" db="EMBL/GenBank/DDBJ databases">
        <authorList>
            <person name="Varghese N."/>
            <person name="Submissions S."/>
        </authorList>
    </citation>
    <scope>NUCLEOTIDE SEQUENCE [LARGE SCALE GENOMIC DNA]</scope>
    <source>
        <strain evidence="15">DSM 44234</strain>
    </source>
</reference>
<comment type="catalytic activity">
    <reaction evidence="9">
        <text>7-aminomethyl-7-carbaguanine + guanosine(34) in tRNA = 7-aminomethyl-7-carbaguanosine(34) in tRNA + guanine</text>
        <dbReference type="Rhea" id="RHEA:24104"/>
        <dbReference type="Rhea" id="RHEA-COMP:10341"/>
        <dbReference type="Rhea" id="RHEA-COMP:10342"/>
        <dbReference type="ChEBI" id="CHEBI:16235"/>
        <dbReference type="ChEBI" id="CHEBI:58703"/>
        <dbReference type="ChEBI" id="CHEBI:74269"/>
        <dbReference type="ChEBI" id="CHEBI:82833"/>
        <dbReference type="EC" id="2.4.2.29"/>
    </reaction>
</comment>
<keyword evidence="7 11" id="KW-1133">Transmembrane helix</keyword>
<keyword evidence="2" id="KW-1003">Cell membrane</keyword>
<feature type="binding site" evidence="9">
    <location>
        <begin position="1066"/>
        <end position="1070"/>
    </location>
    <ligand>
        <name>substrate</name>
    </ligand>
</feature>
<evidence type="ECO:0000256" key="10">
    <source>
        <dbReference type="SAM" id="MobiDB-lite"/>
    </source>
</evidence>
<sequence>MALFLYRLGRFAYLNRFKVIVAWLLIFAGMLTGGALLKGATVDNFSLPGLPSAKATDIVSENFGDSGGDPFTTASATIVFHTKDGKLTDPAAAAGIDRTIADLKNLTKDQDGRQVSVVQDPELLHNPTGKLDTDALTPEQRSKLEAVAAQGKDIASTKTQAQKDADAAATSSVSPDGKTAKITVDFVGKVTELPDTLSEDIKKAREAGEAASNGTLQVEADGSAARGAEDMGMTSEIIGMIVAAIVLIITFASLVAWGLPLLNAIIAVPVAIGGVMIASHFIELGTFPTVLTSMIGLAVTIDYALFIVSRYRHELRRLGATTKEQRAEAAGIAVGTAGTAVIFAGLTVIIALAALAFIGMDFLGQMGVAAAWGVFIAVIVALTLLPALLGLFGSKVFAGRVKGLHPQDTDQGEGRVANGLRWANLVKKVPVVTLVAGVAILGILAIPMKDMKTALPGSGMSEKSTSERQAYDLISDAWGKGANGTLLVAVDGAGAQPNQRLGAYKQIVDQLNTNPNIAPLIANAQLAQLAQDNKAATIMVTPKSGPNDDDTKTLVTKLRTMTNGDAGTKARLGVDLGVAGSTAIEMDISEKLGDALWIYLGIVVGLAFLLLLVAFRSILVPLTAVLGFLLSVVATFGVTSAIFTDGALGLIDNTQPLVSFLPIFLIGIVFGLAMDYQVFLVSRMREEFVHTGDATQSVVTGVQYGARVVTAAAIIMISVFASFILNEQVFIKEIGFGLAAAVLLDAFVVRMVLIPSVMMLLGKWAWWLPKWLDKILPNVDIEGEALVAQLGRGDANADTAAIPAPITAEIPVPTEQLVAAGATDVHARGKARVEHAGVNGHTNGTTNGAAHGAELPTAAPTVPVPLPLGKDDEHVTEQAPVYADTEQVATAEADAAEAGAPDTAEYPVARPGVPRPDQTATGPIRPRDRTRDEIAQLREQNKAIAAELSALRSDYRSMASRTRLQSEHISDPTRFEIEGRLEGPDGPLGRAGRLLTPHGEMLTPAFIPVGTKATVKTVLPEAVSELGAQAVLANAYHLYLQPGPEIVEQAGGLGAFMNWDGPTFTDSGGFQVMSLGSGFKKVIDMTGGEELQGDDAIAEGKDRLSRVDDDGVTFLSHLDGTEHRFTPERSMQIQHQLGADVIFAFDELTTLHNTRAYQVESLERTRLWARRCLSEHNWLTAQRHDAISLWGVVQGAQYEDLRRKAARDLRALSEEDRFSGGLGFGGYGIGGALEKANLSTIVRWVNQELEEDKPKHLLGISEPDDIFAAVEQGIDTFDCVSPSRVARNGAIYSLDGRYNVTNSRFKTDFRPLDPDTQNYTSQYTRAYIHHLFKAKEGLAATLCTIHNEQFVVSLVAKIRQSMIDGTYWDFKEEFLGRYYKGTQQHLAKSD</sequence>
<dbReference type="EMBL" id="FNSA01000003">
    <property type="protein sequence ID" value="SED62201.1"/>
    <property type="molecule type" value="Genomic_DNA"/>
</dbReference>
<evidence type="ECO:0000259" key="12">
    <source>
        <dbReference type="Pfam" id="PF01702"/>
    </source>
</evidence>
<keyword evidence="9" id="KW-0671">Queuosine biosynthesis</keyword>
<dbReference type="Gene3D" id="3.20.20.105">
    <property type="entry name" value="Queuine tRNA-ribosyltransferase-like"/>
    <property type="match status" value="1"/>
</dbReference>
<feature type="transmembrane region" description="Helical" evidence="11">
    <location>
        <begin position="329"/>
        <end position="358"/>
    </location>
</feature>
<evidence type="ECO:0000256" key="1">
    <source>
        <dbReference type="ARBA" id="ARBA00004651"/>
    </source>
</evidence>
<dbReference type="InterPro" id="IPR050545">
    <property type="entry name" value="Mycobact_MmpL"/>
</dbReference>
<dbReference type="GO" id="GO:0008479">
    <property type="term" value="F:tRNA-guanosine(34) queuine transglycosylase activity"/>
    <property type="evidence" value="ECO:0007669"/>
    <property type="project" value="UniProtKB-UniRule"/>
</dbReference>
<dbReference type="InterPro" id="IPR002616">
    <property type="entry name" value="tRNA_ribo_trans-like"/>
</dbReference>
<evidence type="ECO:0000256" key="6">
    <source>
        <dbReference type="ARBA" id="ARBA00022694"/>
    </source>
</evidence>
<gene>
    <name evidence="9" type="primary">tgt</name>
    <name evidence="14" type="ORF">SAMN04489793_5322</name>
</gene>
<dbReference type="Pfam" id="PF01702">
    <property type="entry name" value="TGT"/>
    <property type="match status" value="1"/>
</dbReference>
<feature type="transmembrane region" description="Helical" evidence="11">
    <location>
        <begin position="704"/>
        <end position="725"/>
    </location>
</feature>
<feature type="transmembrane region" description="Helical" evidence="11">
    <location>
        <begin position="370"/>
        <end position="392"/>
    </location>
</feature>
<comment type="pathway">
    <text evidence="9">tRNA modification; tRNA-queuosine biosynthesis.</text>
</comment>
<feature type="domain" description="Membrane transport protein MMPL" evidence="13">
    <location>
        <begin position="468"/>
        <end position="769"/>
    </location>
</feature>
<evidence type="ECO:0000313" key="14">
    <source>
        <dbReference type="EMBL" id="SED62201.1"/>
    </source>
</evidence>